<feature type="region of interest" description="Disordered" evidence="1">
    <location>
        <begin position="63"/>
        <end position="108"/>
    </location>
</feature>
<feature type="region of interest" description="Disordered" evidence="1">
    <location>
        <begin position="1"/>
        <end position="22"/>
    </location>
</feature>
<feature type="compositionally biased region" description="Low complexity" evidence="1">
    <location>
        <begin position="10"/>
        <end position="22"/>
    </location>
</feature>
<organism evidence="2">
    <name type="scientific">Phytophthora nicotianae</name>
    <name type="common">Potato buckeye rot agent</name>
    <name type="synonym">Phytophthora parasitica</name>
    <dbReference type="NCBI Taxonomy" id="4792"/>
    <lineage>
        <taxon>Eukaryota</taxon>
        <taxon>Sar</taxon>
        <taxon>Stramenopiles</taxon>
        <taxon>Oomycota</taxon>
        <taxon>Peronosporomycetes</taxon>
        <taxon>Peronosporales</taxon>
        <taxon>Peronosporaceae</taxon>
        <taxon>Phytophthora</taxon>
    </lineage>
</organism>
<accession>W2I0K9</accession>
<reference evidence="2" key="1">
    <citation type="submission" date="2013-11" db="EMBL/GenBank/DDBJ databases">
        <title>The Genome Sequence of Phytophthora parasitica CJ05E6.</title>
        <authorList>
            <consortium name="The Broad Institute Genomics Platform"/>
            <person name="Russ C."/>
            <person name="Tyler B."/>
            <person name="Panabieres F."/>
            <person name="Shan W."/>
            <person name="Tripathy S."/>
            <person name="Grunwald N."/>
            <person name="Machado M."/>
            <person name="Johnson C.S."/>
            <person name="Arredondo F."/>
            <person name="Hong C."/>
            <person name="Coffey M."/>
            <person name="Young S.K."/>
            <person name="Zeng Q."/>
            <person name="Gargeya S."/>
            <person name="Fitzgerald M."/>
            <person name="Abouelleil A."/>
            <person name="Alvarado L."/>
            <person name="Chapman S.B."/>
            <person name="Gainer-Dewar J."/>
            <person name="Goldberg J."/>
            <person name="Griggs A."/>
            <person name="Gujja S."/>
            <person name="Hansen M."/>
            <person name="Howarth C."/>
            <person name="Imamovic A."/>
            <person name="Ireland A."/>
            <person name="Larimer J."/>
            <person name="McCowan C."/>
            <person name="Murphy C."/>
            <person name="Pearson M."/>
            <person name="Poon T.W."/>
            <person name="Priest M."/>
            <person name="Roberts A."/>
            <person name="Saif S."/>
            <person name="Shea T."/>
            <person name="Sykes S."/>
            <person name="Wortman J."/>
            <person name="Nusbaum C."/>
            <person name="Birren B."/>
        </authorList>
    </citation>
    <scope>NUCLEOTIDE SEQUENCE [LARGE SCALE GENOMIC DNA]</scope>
    <source>
        <strain evidence="2">CJ05E6</strain>
    </source>
</reference>
<dbReference type="Proteomes" id="UP000053864">
    <property type="component" value="Unassembled WGS sequence"/>
</dbReference>
<feature type="compositionally biased region" description="Polar residues" evidence="1">
    <location>
        <begin position="94"/>
        <end position="108"/>
    </location>
</feature>
<gene>
    <name evidence="2" type="ORF">L916_19393</name>
</gene>
<evidence type="ECO:0000313" key="2">
    <source>
        <dbReference type="EMBL" id="ETL27022.1"/>
    </source>
</evidence>
<dbReference type="AlphaFoldDB" id="W2I0K9"/>
<feature type="non-terminal residue" evidence="2">
    <location>
        <position position="1"/>
    </location>
</feature>
<sequence>AASLSLENALQPSSPQSSSSNRSLLYLPLAPTSATSNSTPTACVLYRLADPLRRLCTGQSRPLASKLSNSEFPDASPSPLVVGVESSPAPSLPSGVNTHFPTVTSSTSNRIGGAVNGWDKFAGPRPTDTRRQCLAY</sequence>
<proteinExistence type="predicted"/>
<name>W2I0K9_PHYNI</name>
<evidence type="ECO:0000256" key="1">
    <source>
        <dbReference type="SAM" id="MobiDB-lite"/>
    </source>
</evidence>
<dbReference type="EMBL" id="KI676087">
    <property type="protein sequence ID" value="ETL27022.1"/>
    <property type="molecule type" value="Genomic_DNA"/>
</dbReference>
<protein>
    <submittedName>
        <fullName evidence="2">Uncharacterized protein</fullName>
    </submittedName>
</protein>